<keyword evidence="1" id="KW-0732">Signal</keyword>
<keyword evidence="3" id="KW-1185">Reference proteome</keyword>
<evidence type="ECO:0000313" key="2">
    <source>
        <dbReference type="EMBL" id="CAF9934785.1"/>
    </source>
</evidence>
<evidence type="ECO:0000313" key="3">
    <source>
        <dbReference type="Proteomes" id="UP000664521"/>
    </source>
</evidence>
<name>A0A8H3G2W7_9LECA</name>
<dbReference type="Proteomes" id="UP000664521">
    <property type="component" value="Unassembled WGS sequence"/>
</dbReference>
<gene>
    <name evidence="2" type="ORF">HETSPECPRED_009360</name>
</gene>
<sequence length="204" mass="23266">MRALAFVVNTLLAISPTRLAVISLLQTSIAKHSTSVATRQEKTGRPLVSTGSEESLGYQKNTTGQLYHKEWPAAPFVRKLPGGNHQWSLHFQEVKKLRPDWDAYYALREACFSMESWIRTFRPLHEPCIYHSHDVMKVFRSSDRAMLSLRPLPVSAAHDVLNRVLAEYAIQAFTKMIDVYGIGEFRFELCEGDTPLGEVTNYFF</sequence>
<dbReference type="EMBL" id="CAJPDS010000077">
    <property type="protein sequence ID" value="CAF9934785.1"/>
    <property type="molecule type" value="Genomic_DNA"/>
</dbReference>
<organism evidence="2 3">
    <name type="scientific">Heterodermia speciosa</name>
    <dbReference type="NCBI Taxonomy" id="116794"/>
    <lineage>
        <taxon>Eukaryota</taxon>
        <taxon>Fungi</taxon>
        <taxon>Dikarya</taxon>
        <taxon>Ascomycota</taxon>
        <taxon>Pezizomycotina</taxon>
        <taxon>Lecanoromycetes</taxon>
        <taxon>OSLEUM clade</taxon>
        <taxon>Lecanoromycetidae</taxon>
        <taxon>Caliciales</taxon>
        <taxon>Physciaceae</taxon>
        <taxon>Heterodermia</taxon>
    </lineage>
</organism>
<dbReference type="AlphaFoldDB" id="A0A8H3G2W7"/>
<accession>A0A8H3G2W7</accession>
<protein>
    <submittedName>
        <fullName evidence="2">Uncharacterized protein</fullName>
    </submittedName>
</protein>
<feature type="signal peptide" evidence="1">
    <location>
        <begin position="1"/>
        <end position="19"/>
    </location>
</feature>
<reference evidence="2" key="1">
    <citation type="submission" date="2021-03" db="EMBL/GenBank/DDBJ databases">
        <authorList>
            <person name="Tagirdzhanova G."/>
        </authorList>
    </citation>
    <scope>NUCLEOTIDE SEQUENCE</scope>
</reference>
<proteinExistence type="predicted"/>
<comment type="caution">
    <text evidence="2">The sequence shown here is derived from an EMBL/GenBank/DDBJ whole genome shotgun (WGS) entry which is preliminary data.</text>
</comment>
<feature type="chain" id="PRO_5034500137" evidence="1">
    <location>
        <begin position="20"/>
        <end position="204"/>
    </location>
</feature>
<evidence type="ECO:0000256" key="1">
    <source>
        <dbReference type="SAM" id="SignalP"/>
    </source>
</evidence>